<protein>
    <submittedName>
        <fullName evidence="2">Hypothetical transmembrane protein</fullName>
    </submittedName>
</protein>
<evidence type="ECO:0000313" key="2">
    <source>
        <dbReference type="EMBL" id="CEJ16668.1"/>
    </source>
</evidence>
<sequence length="309" mass="33100">MSAKWIEIPAVRAQAHPLYGVQGWLLAVLWLNTLPVLTSAMSLIVPMMFGGWKAASATSFVAMTWAVLSLGLVAMAFLRLRWFPVVLFAYGLLQVPVAVMMGAGVVVWMSRFATWSSIELVMAPLYLLQVLGPVVTMAYAVRSRTVHVTYRHEVLAEDPAAAPAAFDLPQLSATLQDAMGVARERAALRRVAQELSSGVLDTETWVQVARDHAEASDSERTSAYVHARMAVLCPPVRVQPPRKPTLASGLGALLVSLAATGALAAAVMALLFLLPSGAVEGIAAPVLVALLLSWFGGLFLGARFLQRTV</sequence>
<name>A0A7U7JDE9_RALSL</name>
<dbReference type="EMBL" id="LN651281">
    <property type="protein sequence ID" value="CEJ16668.1"/>
    <property type="molecule type" value="Genomic_DNA"/>
</dbReference>
<reference evidence="2" key="1">
    <citation type="submission" date="2014-11" db="EMBL/GenBank/DDBJ databases">
        <authorList>
            <person name="Genoscope - CEA"/>
        </authorList>
    </citation>
    <scope>NUCLEOTIDE SEQUENCE</scope>
    <source>
        <strain evidence="2">IPO1609</strain>
    </source>
</reference>
<feature type="transmembrane region" description="Helical" evidence="1">
    <location>
        <begin position="286"/>
        <end position="305"/>
    </location>
</feature>
<feature type="transmembrane region" description="Helical" evidence="1">
    <location>
        <begin position="250"/>
        <end position="274"/>
    </location>
</feature>
<organism evidence="2 3">
    <name type="scientific">Ralstonia solanacearum IPO1609</name>
    <dbReference type="NCBI Taxonomy" id="564066"/>
    <lineage>
        <taxon>Bacteria</taxon>
        <taxon>Pseudomonadati</taxon>
        <taxon>Pseudomonadota</taxon>
        <taxon>Betaproteobacteria</taxon>
        <taxon>Burkholderiales</taxon>
        <taxon>Burkholderiaceae</taxon>
        <taxon>Ralstonia</taxon>
        <taxon>Ralstonia solanacearum species complex</taxon>
    </lineage>
</organism>
<feature type="transmembrane region" description="Helical" evidence="1">
    <location>
        <begin position="21"/>
        <end position="45"/>
    </location>
</feature>
<feature type="transmembrane region" description="Helical" evidence="1">
    <location>
        <begin position="57"/>
        <end position="78"/>
    </location>
</feature>
<feature type="transmembrane region" description="Helical" evidence="1">
    <location>
        <begin position="121"/>
        <end position="141"/>
    </location>
</feature>
<gene>
    <name evidence="2" type="ORF">RSIPO_03365</name>
</gene>
<dbReference type="AlphaFoldDB" id="A0A7U7JDE9"/>
<reference evidence="2" key="2">
    <citation type="submission" date="2022-04" db="EMBL/GenBank/DDBJ databases">
        <title>Genomic draft of R. solanacearum strain IPO1609, a phylotype IIB1/biovar 2/race 3 strain isolated from potato in Europe.</title>
        <authorList>
            <person name="Boucher C."/>
            <person name="Carrere S."/>
            <person name="Dossat C."/>
            <person name="Elbaz M."/>
            <person name="Genin S."/>
            <person name="Gouzy J."/>
            <person name="Prior P."/>
            <person name="Segurens B."/>
            <person name="Wincker P."/>
        </authorList>
    </citation>
    <scope>NUCLEOTIDE SEQUENCE</scope>
    <source>
        <strain evidence="2">IPO1609</strain>
    </source>
</reference>
<feature type="transmembrane region" description="Helical" evidence="1">
    <location>
        <begin position="85"/>
        <end position="109"/>
    </location>
</feature>
<accession>A0A7U7JDE9</accession>
<keyword evidence="1" id="KW-1133">Transmembrane helix</keyword>
<keyword evidence="1 2" id="KW-0812">Transmembrane</keyword>
<evidence type="ECO:0000256" key="1">
    <source>
        <dbReference type="SAM" id="Phobius"/>
    </source>
</evidence>
<keyword evidence="1" id="KW-0472">Membrane</keyword>
<proteinExistence type="predicted"/>
<evidence type="ECO:0000313" key="3">
    <source>
        <dbReference type="Proteomes" id="UP000053470"/>
    </source>
</evidence>
<keyword evidence="3" id="KW-1185">Reference proteome</keyword>
<dbReference type="Proteomes" id="UP000053470">
    <property type="component" value="Unassembled WGS sequence"/>
</dbReference>
<dbReference type="RefSeq" id="WP_003263920.1">
    <property type="nucleotide sequence ID" value="NZ_LN651281.1"/>
</dbReference>